<evidence type="ECO:0000313" key="1">
    <source>
        <dbReference type="EMBL" id="KLU06798.1"/>
    </source>
</evidence>
<comment type="caution">
    <text evidence="1">The sequence shown here is derived from an EMBL/GenBank/DDBJ whole genome shotgun (WGS) entry which is preliminary data.</text>
</comment>
<accession>A0A0J1BK42</accession>
<gene>
    <name evidence="1" type="ORF">RISK_001112</name>
</gene>
<keyword evidence="2" id="KW-1185">Reference proteome</keyword>
<sequence>MIRVNVEPRRGLRVVMITTVFVNQSRQFCSLSRLFVGKGFHGKR</sequence>
<dbReference type="AlphaFoldDB" id="A0A0J1BK42"/>
<dbReference type="Proteomes" id="UP000036367">
    <property type="component" value="Unassembled WGS sequence"/>
</dbReference>
<dbReference type="PATRIC" id="fig|595434.4.peg.1068"/>
<proteinExistence type="predicted"/>
<evidence type="ECO:0000313" key="2">
    <source>
        <dbReference type="Proteomes" id="UP000036367"/>
    </source>
</evidence>
<dbReference type="EMBL" id="LECT01000010">
    <property type="protein sequence ID" value="KLU06798.1"/>
    <property type="molecule type" value="Genomic_DNA"/>
</dbReference>
<organism evidence="1 2">
    <name type="scientific">Rhodopirellula islandica</name>
    <dbReference type="NCBI Taxonomy" id="595434"/>
    <lineage>
        <taxon>Bacteria</taxon>
        <taxon>Pseudomonadati</taxon>
        <taxon>Planctomycetota</taxon>
        <taxon>Planctomycetia</taxon>
        <taxon>Pirellulales</taxon>
        <taxon>Pirellulaceae</taxon>
        <taxon>Rhodopirellula</taxon>
    </lineage>
</organism>
<dbReference type="STRING" id="595434.RISK_001112"/>
<name>A0A0J1BK42_RHOIS</name>
<reference evidence="1" key="1">
    <citation type="submission" date="2015-05" db="EMBL/GenBank/DDBJ databases">
        <title>Permanent draft genome of Rhodopirellula islandicus K833.</title>
        <authorList>
            <person name="Kizina J."/>
            <person name="Richter M."/>
            <person name="Glockner F.O."/>
            <person name="Harder J."/>
        </authorList>
    </citation>
    <scope>NUCLEOTIDE SEQUENCE [LARGE SCALE GENOMIC DNA]</scope>
    <source>
        <strain evidence="1">K833</strain>
    </source>
</reference>
<protein>
    <submittedName>
        <fullName evidence="1">Uncharacterized protein</fullName>
    </submittedName>
</protein>